<dbReference type="RefSeq" id="WP_152838307.1">
    <property type="nucleotide sequence ID" value="NZ_WHUG01000004.1"/>
</dbReference>
<gene>
    <name evidence="1" type="ORF">GEV02_12665</name>
</gene>
<dbReference type="GO" id="GO:0006355">
    <property type="term" value="P:regulation of DNA-templated transcription"/>
    <property type="evidence" value="ECO:0007669"/>
    <property type="project" value="InterPro"/>
</dbReference>
<name>A0A6A7N1R7_9BURK</name>
<dbReference type="Gene3D" id="1.10.1220.10">
    <property type="entry name" value="Met repressor-like"/>
    <property type="match status" value="1"/>
</dbReference>
<dbReference type="InterPro" id="IPR010985">
    <property type="entry name" value="Ribbon_hlx_hlx"/>
</dbReference>
<dbReference type="SUPFAM" id="SSF47598">
    <property type="entry name" value="Ribbon-helix-helix"/>
    <property type="match status" value="1"/>
</dbReference>
<dbReference type="EMBL" id="WHUG01000004">
    <property type="protein sequence ID" value="MQA39009.1"/>
    <property type="molecule type" value="Genomic_DNA"/>
</dbReference>
<sequence>MKKTKSETGTVAFTIRISTELHTQLVEAAARQAWSINAEINHRLRAGPVLAQIQTLTEEISTLKKLVRDRQGNSSD</sequence>
<evidence type="ECO:0000313" key="1">
    <source>
        <dbReference type="EMBL" id="MQA39009.1"/>
    </source>
</evidence>
<dbReference type="Pfam" id="PF05534">
    <property type="entry name" value="HicB"/>
    <property type="match status" value="1"/>
</dbReference>
<organism evidence="1 2">
    <name type="scientific">Rugamonas aquatica</name>
    <dbReference type="NCBI Taxonomy" id="2743357"/>
    <lineage>
        <taxon>Bacteria</taxon>
        <taxon>Pseudomonadati</taxon>
        <taxon>Pseudomonadota</taxon>
        <taxon>Betaproteobacteria</taxon>
        <taxon>Burkholderiales</taxon>
        <taxon>Oxalobacteraceae</taxon>
        <taxon>Telluria group</taxon>
        <taxon>Rugamonas</taxon>
    </lineage>
</organism>
<dbReference type="InterPro" id="IPR008651">
    <property type="entry name" value="Uncharacterised_HicB"/>
</dbReference>
<proteinExistence type="predicted"/>
<reference evidence="1 2" key="1">
    <citation type="submission" date="2019-10" db="EMBL/GenBank/DDBJ databases">
        <title>Two novel species isolated from a subtropical stream in China.</title>
        <authorList>
            <person name="Lu H."/>
        </authorList>
    </citation>
    <scope>NUCLEOTIDE SEQUENCE [LARGE SCALE GENOMIC DNA]</scope>
    <source>
        <strain evidence="1 2">FT29W</strain>
    </source>
</reference>
<comment type="caution">
    <text evidence="1">The sequence shown here is derived from an EMBL/GenBank/DDBJ whole genome shotgun (WGS) entry which is preliminary data.</text>
</comment>
<evidence type="ECO:0000313" key="2">
    <source>
        <dbReference type="Proteomes" id="UP000440498"/>
    </source>
</evidence>
<keyword evidence="2" id="KW-1185">Reference proteome</keyword>
<dbReference type="InterPro" id="IPR013321">
    <property type="entry name" value="Arc_rbn_hlx_hlx"/>
</dbReference>
<dbReference type="AlphaFoldDB" id="A0A6A7N1R7"/>
<protein>
    <submittedName>
        <fullName evidence="1">Toxin-antitoxin system HicB family antitoxin</fullName>
    </submittedName>
</protein>
<dbReference type="Proteomes" id="UP000440498">
    <property type="component" value="Unassembled WGS sequence"/>
</dbReference>
<accession>A0A6A7N1R7</accession>